<evidence type="ECO:0000256" key="1">
    <source>
        <dbReference type="PROSITE-ProRule" id="PRU00024"/>
    </source>
</evidence>
<proteinExistence type="predicted"/>
<dbReference type="AlphaFoldDB" id="A0A6J8AUI6"/>
<evidence type="ECO:0000259" key="3">
    <source>
        <dbReference type="PROSITE" id="PS50119"/>
    </source>
</evidence>
<dbReference type="Proteomes" id="UP000507470">
    <property type="component" value="Unassembled WGS sequence"/>
</dbReference>
<dbReference type="Gene3D" id="3.30.160.60">
    <property type="entry name" value="Classic Zinc Finger"/>
    <property type="match status" value="1"/>
</dbReference>
<dbReference type="GO" id="GO:0061630">
    <property type="term" value="F:ubiquitin protein ligase activity"/>
    <property type="evidence" value="ECO:0007669"/>
    <property type="project" value="UniProtKB-EC"/>
</dbReference>
<protein>
    <submittedName>
        <fullName evidence="4">TRIM33</fullName>
        <ecNumber evidence="4">2.3.2.27</ecNumber>
    </submittedName>
</protein>
<keyword evidence="4" id="KW-0012">Acyltransferase</keyword>
<evidence type="ECO:0000256" key="2">
    <source>
        <dbReference type="SAM" id="Coils"/>
    </source>
</evidence>
<sequence>MATNEVCAGCLRDNEEEIAVLWCNDCEELVCRPCSKVHRRFAIPHDVVDIKHIPDVNKALSKICKDHTGQKLFFFCVNHDKIVCPACLSELHKECNINHIEKAAKGIKDSSAIHDLKERIHNQKGVIEKVKEEYNELSSQIGQDKEQQHERLKQLRSTIEDRLNQLDKNIETHYNQSVEKISSSTEQLKSLARTTQANLQDIEKADTEESEVKLFHLVKHLDTSQLSDEENLQCLENEISSLSIQKIPENIIEKVDAMFYEFSHDTQTTSCKGQQSGNKARQSQLRIHSDEKQPLHKSRTFYADVSSTFHACCFIDENTILIIEEQLIDMSKKLNLQIIELKDGQALSFMVLKGYHGTCYDTICTFDRNNALIVGQWCVFVIDMELKKVARTIKIGNKLSCCKWVTCIESQIMILCEHSMCHFISWIDYNGKSLRTLDLPYGVFDLDINDKIVYCTFSNANHVTYTTFSGVNNTCYTSLDLRERCKIAVGDSMIFLLERDRNSVYKVDITTKQRSVFLKDEITNPTHMSFDRKSKQLAVTCDEGKCLKIFNTCF</sequence>
<feature type="coiled-coil region" evidence="2">
    <location>
        <begin position="113"/>
        <end position="176"/>
    </location>
</feature>
<name>A0A6J8AUI6_MYTCO</name>
<dbReference type="EMBL" id="CACVKT020001976">
    <property type="protein sequence ID" value="CAC5373874.1"/>
    <property type="molecule type" value="Genomic_DNA"/>
</dbReference>
<dbReference type="PANTHER" id="PTHR25462:SF296">
    <property type="entry name" value="MEIOTIC P26, ISOFORM F"/>
    <property type="match status" value="1"/>
</dbReference>
<feature type="domain" description="B box-type" evidence="3">
    <location>
        <begin position="2"/>
        <end position="50"/>
    </location>
</feature>
<keyword evidence="1" id="KW-0479">Metal-binding</keyword>
<dbReference type="InterPro" id="IPR000315">
    <property type="entry name" value="Znf_B-box"/>
</dbReference>
<dbReference type="PROSITE" id="PS50119">
    <property type="entry name" value="ZF_BBOX"/>
    <property type="match status" value="1"/>
</dbReference>
<dbReference type="SUPFAM" id="SSF57845">
    <property type="entry name" value="B-box zinc-binding domain"/>
    <property type="match status" value="1"/>
</dbReference>
<dbReference type="EC" id="2.3.2.27" evidence="4"/>
<dbReference type="InterPro" id="IPR011044">
    <property type="entry name" value="Quino_amine_DH_bsu"/>
</dbReference>
<evidence type="ECO:0000313" key="4">
    <source>
        <dbReference type="EMBL" id="CAC5373874.1"/>
    </source>
</evidence>
<keyword evidence="1" id="KW-0863">Zinc-finger</keyword>
<gene>
    <name evidence="4" type="ORF">MCOR_11475</name>
</gene>
<evidence type="ECO:0000313" key="5">
    <source>
        <dbReference type="Proteomes" id="UP000507470"/>
    </source>
</evidence>
<organism evidence="4 5">
    <name type="scientific">Mytilus coruscus</name>
    <name type="common">Sea mussel</name>
    <dbReference type="NCBI Taxonomy" id="42192"/>
    <lineage>
        <taxon>Eukaryota</taxon>
        <taxon>Metazoa</taxon>
        <taxon>Spiralia</taxon>
        <taxon>Lophotrochozoa</taxon>
        <taxon>Mollusca</taxon>
        <taxon>Bivalvia</taxon>
        <taxon>Autobranchia</taxon>
        <taxon>Pteriomorphia</taxon>
        <taxon>Mytilida</taxon>
        <taxon>Mytiloidea</taxon>
        <taxon>Mytilidae</taxon>
        <taxon>Mytilinae</taxon>
        <taxon>Mytilus</taxon>
    </lineage>
</organism>
<keyword evidence="5" id="KW-1185">Reference proteome</keyword>
<dbReference type="PANTHER" id="PTHR25462">
    <property type="entry name" value="BONUS, ISOFORM C-RELATED"/>
    <property type="match status" value="1"/>
</dbReference>
<dbReference type="InterPro" id="IPR047153">
    <property type="entry name" value="TRIM45/56/19-like"/>
</dbReference>
<reference evidence="4 5" key="1">
    <citation type="submission" date="2020-06" db="EMBL/GenBank/DDBJ databases">
        <authorList>
            <person name="Li R."/>
            <person name="Bekaert M."/>
        </authorList>
    </citation>
    <scope>NUCLEOTIDE SEQUENCE [LARGE SCALE GENOMIC DNA]</scope>
    <source>
        <strain evidence="5">wild</strain>
    </source>
</reference>
<dbReference type="OrthoDB" id="6132813at2759"/>
<dbReference type="GO" id="GO:0005654">
    <property type="term" value="C:nucleoplasm"/>
    <property type="evidence" value="ECO:0007669"/>
    <property type="project" value="TreeGrafter"/>
</dbReference>
<keyword evidence="1" id="KW-0862">Zinc</keyword>
<dbReference type="SUPFAM" id="SSF50969">
    <property type="entry name" value="YVTN repeat-like/Quinoprotein amine dehydrogenase"/>
    <property type="match status" value="1"/>
</dbReference>
<keyword evidence="4" id="KW-0808">Transferase</keyword>
<accession>A0A6J8AUI6</accession>
<dbReference type="GO" id="GO:0008270">
    <property type="term" value="F:zinc ion binding"/>
    <property type="evidence" value="ECO:0007669"/>
    <property type="project" value="UniProtKB-KW"/>
</dbReference>
<keyword evidence="2" id="KW-0175">Coiled coil</keyword>